<gene>
    <name evidence="1" type="ORF">ACFSKK_13845</name>
</gene>
<dbReference type="RefSeq" id="WP_247346194.1">
    <property type="nucleotide sequence ID" value="NZ_CP095550.1"/>
</dbReference>
<keyword evidence="2" id="KW-1185">Reference proteome</keyword>
<name>A0ABW5BX91_9BACI</name>
<reference evidence="2" key="1">
    <citation type="journal article" date="2019" name="Int. J. Syst. Evol. Microbiol.">
        <title>The Global Catalogue of Microorganisms (GCM) 10K type strain sequencing project: providing services to taxonomists for standard genome sequencing and annotation.</title>
        <authorList>
            <consortium name="The Broad Institute Genomics Platform"/>
            <consortium name="The Broad Institute Genome Sequencing Center for Infectious Disease"/>
            <person name="Wu L."/>
            <person name="Ma J."/>
        </authorList>
    </citation>
    <scope>NUCLEOTIDE SEQUENCE [LARGE SCALE GENOMIC DNA]</scope>
    <source>
        <strain evidence="2">CGMCC 1.15474</strain>
    </source>
</reference>
<evidence type="ECO:0000313" key="2">
    <source>
        <dbReference type="Proteomes" id="UP001597318"/>
    </source>
</evidence>
<accession>A0ABW5BX91</accession>
<sequence>MFVTLLLPVVLPYGNPVTFFDPIAGYHRKKEFFDWVQTVQKTYSPYQSVPLLQTNTDDTMIEGEVSPQTNFVPNLA</sequence>
<dbReference type="Proteomes" id="UP001597318">
    <property type="component" value="Unassembled WGS sequence"/>
</dbReference>
<evidence type="ECO:0000313" key="1">
    <source>
        <dbReference type="EMBL" id="MFD2214768.1"/>
    </source>
</evidence>
<comment type="caution">
    <text evidence="1">The sequence shown here is derived from an EMBL/GenBank/DDBJ whole genome shotgun (WGS) entry which is preliminary data.</text>
</comment>
<proteinExistence type="predicted"/>
<dbReference type="EMBL" id="JBHUIK010000003">
    <property type="protein sequence ID" value="MFD2214768.1"/>
    <property type="molecule type" value="Genomic_DNA"/>
</dbReference>
<protein>
    <submittedName>
        <fullName evidence="1">Uncharacterized protein</fullName>
    </submittedName>
</protein>
<organism evidence="1 2">
    <name type="scientific">Metabacillus endolithicus</name>
    <dbReference type="NCBI Taxonomy" id="1535204"/>
    <lineage>
        <taxon>Bacteria</taxon>
        <taxon>Bacillati</taxon>
        <taxon>Bacillota</taxon>
        <taxon>Bacilli</taxon>
        <taxon>Bacillales</taxon>
        <taxon>Bacillaceae</taxon>
        <taxon>Metabacillus</taxon>
    </lineage>
</organism>